<evidence type="ECO:0000313" key="2">
    <source>
        <dbReference type="Proteomes" id="UP000321085"/>
    </source>
</evidence>
<comment type="caution">
    <text evidence="1">The sequence shown here is derived from an EMBL/GenBank/DDBJ whole genome shotgun (WGS) entry which is preliminary data.</text>
</comment>
<dbReference type="Gene3D" id="3.40.50.620">
    <property type="entry name" value="HUPs"/>
    <property type="match status" value="1"/>
</dbReference>
<dbReference type="SUPFAM" id="SSF52402">
    <property type="entry name" value="Adenine nucleotide alpha hydrolases-like"/>
    <property type="match status" value="1"/>
</dbReference>
<dbReference type="EMBL" id="BJYU01000216">
    <property type="protein sequence ID" value="GEO18609.1"/>
    <property type="molecule type" value="Genomic_DNA"/>
</dbReference>
<dbReference type="InterPro" id="IPR049676">
    <property type="entry name" value="QatC"/>
</dbReference>
<evidence type="ECO:0008006" key="3">
    <source>
        <dbReference type="Google" id="ProtNLM"/>
    </source>
</evidence>
<dbReference type="Proteomes" id="UP000321085">
    <property type="component" value="Unassembled WGS sequence"/>
</dbReference>
<reference evidence="1 2" key="1">
    <citation type="submission" date="2019-07" db="EMBL/GenBank/DDBJ databases">
        <title>Whole genome shotgun sequence of Microvirga aerophila NBRC 106136.</title>
        <authorList>
            <person name="Hosoyama A."/>
            <person name="Uohara A."/>
            <person name="Ohji S."/>
            <person name="Ichikawa N."/>
        </authorList>
    </citation>
    <scope>NUCLEOTIDE SEQUENCE [LARGE SCALE GENOMIC DNA]</scope>
    <source>
        <strain evidence="1 2">NBRC 106136</strain>
    </source>
</reference>
<accession>A0A512C326</accession>
<proteinExistence type="predicted"/>
<dbReference type="AlphaFoldDB" id="A0A512C326"/>
<dbReference type="NCBIfam" id="NF041925">
    <property type="entry name" value="QatC"/>
    <property type="match status" value="1"/>
</dbReference>
<evidence type="ECO:0000313" key="1">
    <source>
        <dbReference type="EMBL" id="GEO18609.1"/>
    </source>
</evidence>
<dbReference type="OrthoDB" id="9789567at2"/>
<keyword evidence="2" id="KW-1185">Reference proteome</keyword>
<dbReference type="InterPro" id="IPR014729">
    <property type="entry name" value="Rossmann-like_a/b/a_fold"/>
</dbReference>
<name>A0A512C326_9HYPH</name>
<gene>
    <name evidence="1" type="ORF">MAE02_63050</name>
</gene>
<sequence length="452" mass="49363">MRSHIIIRLGPTDSAPVPLPAGEPHRELDLRPDTTALKFGIGQILDEAAGHGLQISEVGVDLLVLAVAVQAADTRISRVRNAEDSFTREIGLSVPVSNPTLWAGVSDLVERMLRFLSGDLWTISFRPRPSGMDRLAPPRRGLPLIGFNRVALFSGGIDSFVGAVDLLAAGREPLFVSHYWDAGTSSQASCASHLNREFGVFERRHVRARVGITAGDMASFGSEDTQRARSFLFVSLAAACASALPAGHRIIDVPENGLISLNVPLDPLRLGAWSTRTTHPFYLARWQELVERLDIADQVENRYRFKTKGQMLDEVSRREFVERSIPSTISCSSVSKARWGGQAPGHCGYCVPCLIRRASELRAYGREPTTYVGLPQLTGTVDPRTAKGEHIHSFELMVERLRVAPNTATGLVRKPGPLSDYSADEIKSYAEVFREGIAEVGQAIRGVHAIAS</sequence>
<organism evidence="1 2">
    <name type="scientific">Microvirga aerophila</name>
    <dbReference type="NCBI Taxonomy" id="670291"/>
    <lineage>
        <taxon>Bacteria</taxon>
        <taxon>Pseudomonadati</taxon>
        <taxon>Pseudomonadota</taxon>
        <taxon>Alphaproteobacteria</taxon>
        <taxon>Hyphomicrobiales</taxon>
        <taxon>Methylobacteriaceae</taxon>
        <taxon>Microvirga</taxon>
    </lineage>
</organism>
<dbReference type="RefSeq" id="WP_114188554.1">
    <property type="nucleotide sequence ID" value="NZ_BJYU01000216.1"/>
</dbReference>
<protein>
    <recommendedName>
        <fullName evidence="3">7-cyano-7-deazaguanine synthase</fullName>
    </recommendedName>
</protein>